<protein>
    <submittedName>
        <fullName evidence="4">FG-GAP repeat protein</fullName>
    </submittedName>
</protein>
<dbReference type="SUPFAM" id="SSF69318">
    <property type="entry name" value="Integrin alpha N-terminal domain"/>
    <property type="match status" value="1"/>
</dbReference>
<feature type="chain" id="PRO_5021931262" evidence="3">
    <location>
        <begin position="27"/>
        <end position="849"/>
    </location>
</feature>
<dbReference type="Pfam" id="PF13517">
    <property type="entry name" value="FG-GAP_3"/>
    <property type="match status" value="1"/>
</dbReference>
<dbReference type="AlphaFoldDB" id="A0A518EV70"/>
<dbReference type="Proteomes" id="UP000320390">
    <property type="component" value="Chromosome"/>
</dbReference>
<dbReference type="InterPro" id="IPR013517">
    <property type="entry name" value="FG-GAP"/>
</dbReference>
<evidence type="ECO:0000256" key="2">
    <source>
        <dbReference type="SAM" id="MobiDB-lite"/>
    </source>
</evidence>
<reference evidence="4 5" key="1">
    <citation type="submission" date="2019-02" db="EMBL/GenBank/DDBJ databases">
        <title>Deep-cultivation of Planctomycetes and their phenomic and genomic characterization uncovers novel biology.</title>
        <authorList>
            <person name="Wiegand S."/>
            <person name="Jogler M."/>
            <person name="Boedeker C."/>
            <person name="Pinto D."/>
            <person name="Vollmers J."/>
            <person name="Rivas-Marin E."/>
            <person name="Kohn T."/>
            <person name="Peeters S.H."/>
            <person name="Heuer A."/>
            <person name="Rast P."/>
            <person name="Oberbeckmann S."/>
            <person name="Bunk B."/>
            <person name="Jeske O."/>
            <person name="Meyerdierks A."/>
            <person name="Storesund J.E."/>
            <person name="Kallscheuer N."/>
            <person name="Luecker S."/>
            <person name="Lage O.M."/>
            <person name="Pohl T."/>
            <person name="Merkel B.J."/>
            <person name="Hornburger P."/>
            <person name="Mueller R.-W."/>
            <person name="Bruemmer F."/>
            <person name="Labrenz M."/>
            <person name="Spormann A.M."/>
            <person name="Op den Camp H."/>
            <person name="Overmann J."/>
            <person name="Amann R."/>
            <person name="Jetten M.S.M."/>
            <person name="Mascher T."/>
            <person name="Medema M.H."/>
            <person name="Devos D.P."/>
            <person name="Kaster A.-K."/>
            <person name="Ovreas L."/>
            <person name="Rohde M."/>
            <person name="Galperin M.Y."/>
            <person name="Jogler C."/>
        </authorList>
    </citation>
    <scope>NUCLEOTIDE SEQUENCE [LARGE SCALE GENOMIC DNA]</scope>
    <source>
        <strain evidence="4 5">Poly30</strain>
    </source>
</reference>
<dbReference type="EMBL" id="CP036434">
    <property type="protein sequence ID" value="QDV07990.1"/>
    <property type="molecule type" value="Genomic_DNA"/>
</dbReference>
<dbReference type="Gene3D" id="2.130.10.130">
    <property type="entry name" value="Integrin alpha, N-terminal"/>
    <property type="match status" value="1"/>
</dbReference>
<evidence type="ECO:0000256" key="1">
    <source>
        <dbReference type="ARBA" id="ARBA00022729"/>
    </source>
</evidence>
<dbReference type="Pfam" id="PF01839">
    <property type="entry name" value="FG-GAP"/>
    <property type="match status" value="1"/>
</dbReference>
<sequence length="849" mass="90173" precursor="true">MSTLTRGAIVASAAGLALLHSPPAAAMQRPRANLSEAPSPGRRPDDARTVDLRTIALNQPITFQTDTDPALVQVDVESPFREPETMLLGRTELGFFMSSTDGVSVGGSTAIFDDPAAGEGALAGSSSSHGMGRNVRDAVRADIDNDGRDEMVVLARTSSRFELYRIDVSVQGTTTWQLMHSFAPFTSSQPIEGTLAVGDFDGDRRDEIAVFRTVGPINTLGSTSTFWVIDDPVGGGGVLWEESFGAMDAFGQHTSYSGLAADVDGDGDQELVVARQGGTGTKGQVRLTLYDWSDLASGLFVRMPSQQVYYDSFPFFGNLMTSKLAAGQLDADPADEIALASTTPVSVLNQTDAKLYLDQLNYDVAGNRFDFVQRGTFSGALETTPIPEYSFDVCTFDRYGDGRDWIGLMRKPKGGRADVRAIRVNLGSGGWFSDLVSNTVPLANDAVTLAAGDTDADGPEELYAGFSWGSSTTKASWVELIQAGDTPSSRTIFTSGTATSTASSPTRPLILAPGEYDGDGLRVRYQGSTLRVSNPVPLTLLAAVPTKAGIQQNYVGSSTGYSIGTGSGIETAYSTSTSISAAVGFEFEDFTGTFGASVKATMDYESSSTQTATSTTTFVTGYEASHDEDVIVFASNNYLVHEYRILSAPDADAVGRTFTIDVPLETQINKWTVPFYNDRVEPRYRMTSSLLPHTVGDPSTYRNFSEMAATTAGVVSWNTPTTITVGQGNGGSVSTAIELASENATTEQTSMAVGAEASYKAFGVTTEGSISFGSGSAYTVSTNTETVYQGQIGDVAAGDYSTWAYSVGLYVYQAWRVADGSNRPTGAWLPGGYPLTVINFWTNPFGSGY</sequence>
<dbReference type="InterPro" id="IPR028994">
    <property type="entry name" value="Integrin_alpha_N"/>
</dbReference>
<accession>A0A518EV70</accession>
<organism evidence="4 5">
    <name type="scientific">Saltatorellus ferox</name>
    <dbReference type="NCBI Taxonomy" id="2528018"/>
    <lineage>
        <taxon>Bacteria</taxon>
        <taxon>Pseudomonadati</taxon>
        <taxon>Planctomycetota</taxon>
        <taxon>Planctomycetia</taxon>
        <taxon>Planctomycetia incertae sedis</taxon>
        <taxon>Saltatorellus</taxon>
    </lineage>
</organism>
<name>A0A518EV70_9BACT</name>
<gene>
    <name evidence="4" type="ORF">Poly30_35260</name>
</gene>
<evidence type="ECO:0000313" key="4">
    <source>
        <dbReference type="EMBL" id="QDV07990.1"/>
    </source>
</evidence>
<dbReference type="RefSeq" id="WP_419190303.1">
    <property type="nucleotide sequence ID" value="NZ_CP036434.1"/>
</dbReference>
<evidence type="ECO:0000313" key="5">
    <source>
        <dbReference type="Proteomes" id="UP000320390"/>
    </source>
</evidence>
<evidence type="ECO:0000256" key="3">
    <source>
        <dbReference type="SAM" id="SignalP"/>
    </source>
</evidence>
<keyword evidence="1 3" id="KW-0732">Signal</keyword>
<feature type="region of interest" description="Disordered" evidence="2">
    <location>
        <begin position="24"/>
        <end position="46"/>
    </location>
</feature>
<keyword evidence="5" id="KW-1185">Reference proteome</keyword>
<feature type="signal peptide" evidence="3">
    <location>
        <begin position="1"/>
        <end position="26"/>
    </location>
</feature>
<proteinExistence type="predicted"/>